<accession>A0A8S4QMS0</accession>
<proteinExistence type="predicted"/>
<dbReference type="EMBL" id="CAKXAJ010008580">
    <property type="protein sequence ID" value="CAH2210902.1"/>
    <property type="molecule type" value="Genomic_DNA"/>
</dbReference>
<evidence type="ECO:0000313" key="1">
    <source>
        <dbReference type="EMBL" id="CAH2210902.1"/>
    </source>
</evidence>
<feature type="non-terminal residue" evidence="1">
    <location>
        <position position="1"/>
    </location>
</feature>
<comment type="caution">
    <text evidence="1">The sequence shown here is derived from an EMBL/GenBank/DDBJ whole genome shotgun (WGS) entry which is preliminary data.</text>
</comment>
<dbReference type="AlphaFoldDB" id="A0A8S4QMS0"/>
<reference evidence="1" key="1">
    <citation type="submission" date="2022-03" db="EMBL/GenBank/DDBJ databases">
        <authorList>
            <person name="Lindestad O."/>
        </authorList>
    </citation>
    <scope>NUCLEOTIDE SEQUENCE</scope>
</reference>
<evidence type="ECO:0000313" key="2">
    <source>
        <dbReference type="Proteomes" id="UP000838756"/>
    </source>
</evidence>
<organism evidence="1 2">
    <name type="scientific">Pararge aegeria aegeria</name>
    <dbReference type="NCBI Taxonomy" id="348720"/>
    <lineage>
        <taxon>Eukaryota</taxon>
        <taxon>Metazoa</taxon>
        <taxon>Ecdysozoa</taxon>
        <taxon>Arthropoda</taxon>
        <taxon>Hexapoda</taxon>
        <taxon>Insecta</taxon>
        <taxon>Pterygota</taxon>
        <taxon>Neoptera</taxon>
        <taxon>Endopterygota</taxon>
        <taxon>Lepidoptera</taxon>
        <taxon>Glossata</taxon>
        <taxon>Ditrysia</taxon>
        <taxon>Papilionoidea</taxon>
        <taxon>Nymphalidae</taxon>
        <taxon>Satyrinae</taxon>
        <taxon>Satyrini</taxon>
        <taxon>Parargina</taxon>
        <taxon>Pararge</taxon>
    </lineage>
</organism>
<dbReference type="OrthoDB" id="541375at2759"/>
<dbReference type="Proteomes" id="UP000838756">
    <property type="component" value="Unassembled WGS sequence"/>
</dbReference>
<gene>
    <name evidence="1" type="primary">jg3540</name>
    <name evidence="1" type="ORF">PAEG_LOCUS2759</name>
</gene>
<name>A0A8S4QMS0_9NEOP</name>
<keyword evidence="2" id="KW-1185">Reference proteome</keyword>
<sequence>TIQFCAKAEPLKVSDRPCPDYGETCFGEVCPAQAGAAAK</sequence>
<protein>
    <submittedName>
        <fullName evidence="1">Jg3540 protein</fullName>
    </submittedName>
</protein>